<proteinExistence type="predicted"/>
<name>A0A519BJ88_ACIG2</name>
<gene>
    <name evidence="2" type="ORF">EVJ46_03640</name>
</gene>
<dbReference type="EMBL" id="SGBC01000001">
    <property type="protein sequence ID" value="RZD17333.1"/>
    <property type="molecule type" value="Genomic_DNA"/>
</dbReference>
<evidence type="ECO:0000313" key="3">
    <source>
        <dbReference type="Proteomes" id="UP000316562"/>
    </source>
</evidence>
<evidence type="ECO:0000313" key="2">
    <source>
        <dbReference type="EMBL" id="RZD17333.1"/>
    </source>
</evidence>
<keyword evidence="2" id="KW-0808">Transferase</keyword>
<dbReference type="SUPFAM" id="SSF81301">
    <property type="entry name" value="Nucleotidyltransferase"/>
    <property type="match status" value="1"/>
</dbReference>
<dbReference type="Gene3D" id="3.30.460.10">
    <property type="entry name" value="Beta Polymerase, domain 2"/>
    <property type="match status" value="1"/>
</dbReference>
<accession>A0A519BJ88</accession>
<sequence>MRLTDYEIKAIKEISAKIFGDDSIAYIFGSRVDDAKKGGDIDIYIETDKNADIFENKLKFLVELEKKIGERKIDVVIKSADSDENLPIYKIAKTQGVLLK</sequence>
<dbReference type="GO" id="GO:0016740">
    <property type="term" value="F:transferase activity"/>
    <property type="evidence" value="ECO:0007669"/>
    <property type="project" value="UniProtKB-KW"/>
</dbReference>
<dbReference type="CDD" id="cd05403">
    <property type="entry name" value="NT_KNTase_like"/>
    <property type="match status" value="1"/>
</dbReference>
<dbReference type="Proteomes" id="UP000316562">
    <property type="component" value="Unassembled WGS sequence"/>
</dbReference>
<dbReference type="InterPro" id="IPR041633">
    <property type="entry name" value="Polbeta"/>
</dbReference>
<dbReference type="InterPro" id="IPR043519">
    <property type="entry name" value="NT_sf"/>
</dbReference>
<feature type="domain" description="Polymerase beta nucleotidyltransferase" evidence="1">
    <location>
        <begin position="23"/>
        <end position="98"/>
    </location>
</feature>
<organism evidence="2 3">
    <name type="scientific">Acididesulfobacter guangdongensis</name>
    <dbReference type="NCBI Taxonomy" id="2597225"/>
    <lineage>
        <taxon>Bacteria</taxon>
        <taxon>Deltaproteobacteria</taxon>
        <taxon>Candidatus Acidulodesulfobacterales</taxon>
        <taxon>Candidatus Acididesulfobacter</taxon>
    </lineage>
</organism>
<evidence type="ECO:0000259" key="1">
    <source>
        <dbReference type="Pfam" id="PF18765"/>
    </source>
</evidence>
<dbReference type="AlphaFoldDB" id="A0A519BJ88"/>
<comment type="caution">
    <text evidence="2">The sequence shown here is derived from an EMBL/GenBank/DDBJ whole genome shotgun (WGS) entry which is preliminary data.</text>
</comment>
<reference evidence="2 3" key="1">
    <citation type="journal article" date="2019" name="ISME J.">
        <title>Insights into ecological role of a new deltaproteobacterial order Candidatus Acidulodesulfobacterales by metagenomics and metatranscriptomics.</title>
        <authorList>
            <person name="Tan S."/>
            <person name="Liu J."/>
            <person name="Fang Y."/>
            <person name="Hedlund B.P."/>
            <person name="Lian Z.H."/>
            <person name="Huang L.Y."/>
            <person name="Li J.T."/>
            <person name="Huang L.N."/>
            <person name="Li W.J."/>
            <person name="Jiang H.C."/>
            <person name="Dong H.L."/>
            <person name="Shu W.S."/>
        </authorList>
    </citation>
    <scope>NUCLEOTIDE SEQUENCE [LARGE SCALE GENOMIC DNA]</scope>
    <source>
        <strain evidence="2">AP2</strain>
    </source>
</reference>
<protein>
    <submittedName>
        <fullName evidence="2">Nucleotidyltransferase domain-containing protein</fullName>
    </submittedName>
</protein>
<dbReference type="Pfam" id="PF18765">
    <property type="entry name" value="Polbeta"/>
    <property type="match status" value="1"/>
</dbReference>